<evidence type="ECO:0000313" key="2">
    <source>
        <dbReference type="EMBL" id="UUP17922.1"/>
    </source>
</evidence>
<gene>
    <name evidence="2" type="ORF">NTH_02398</name>
</gene>
<protein>
    <submittedName>
        <fullName evidence="2">Uncharacterized protein</fullName>
    </submittedName>
</protein>
<evidence type="ECO:0000256" key="1">
    <source>
        <dbReference type="SAM" id="MobiDB-lite"/>
    </source>
</evidence>
<dbReference type="EMBL" id="CP030941">
    <property type="protein sequence ID" value="UUP17922.1"/>
    <property type="molecule type" value="Genomic_DNA"/>
</dbReference>
<organism evidence="2 3">
    <name type="scientific">Nitratireductor thuwali</name>
    <dbReference type="NCBI Taxonomy" id="2267699"/>
    <lineage>
        <taxon>Bacteria</taxon>
        <taxon>Pseudomonadati</taxon>
        <taxon>Pseudomonadota</taxon>
        <taxon>Alphaproteobacteria</taxon>
        <taxon>Hyphomicrobiales</taxon>
        <taxon>Phyllobacteriaceae</taxon>
        <taxon>Nitratireductor</taxon>
    </lineage>
</organism>
<accession>A0ABY5MME3</accession>
<feature type="compositionally biased region" description="Basic and acidic residues" evidence="1">
    <location>
        <begin position="14"/>
        <end position="26"/>
    </location>
</feature>
<feature type="region of interest" description="Disordered" evidence="1">
    <location>
        <begin position="1"/>
        <end position="36"/>
    </location>
</feature>
<name>A0ABY5MME3_9HYPH</name>
<sequence>MGVSRLAFPFPPDRLSREGDSRKVEPVLRPQLRKTQ</sequence>
<keyword evidence="3" id="KW-1185">Reference proteome</keyword>
<proteinExistence type="predicted"/>
<reference evidence="2 3" key="1">
    <citation type="submission" date="2018-07" db="EMBL/GenBank/DDBJ databases">
        <title>Genome sequence of Nitratireductor thuwali#1536.</title>
        <authorList>
            <person name="Michoud G."/>
            <person name="Merlino G."/>
            <person name="Sefrji F.O."/>
            <person name="Daffonchio D."/>
        </authorList>
    </citation>
    <scope>NUCLEOTIDE SEQUENCE [LARGE SCALE GENOMIC DNA]</scope>
    <source>
        <strain evidence="3">Nit1536</strain>
    </source>
</reference>
<evidence type="ECO:0000313" key="3">
    <source>
        <dbReference type="Proteomes" id="UP001342418"/>
    </source>
</evidence>
<dbReference type="Proteomes" id="UP001342418">
    <property type="component" value="Chromosome"/>
</dbReference>